<dbReference type="EMBL" id="JAECZO010000036">
    <property type="protein sequence ID" value="KAK7194381.1"/>
    <property type="molecule type" value="Genomic_DNA"/>
</dbReference>
<evidence type="ECO:0000313" key="2">
    <source>
        <dbReference type="EMBL" id="KAK7194381.1"/>
    </source>
</evidence>
<reference evidence="2 3" key="1">
    <citation type="journal article" date="2021" name="MBio">
        <title>A New Model Trypanosomatid, Novymonas esmeraldas: Genomic Perception of Its 'Candidatus Pandoraea novymonadis' Endosymbiont.</title>
        <authorList>
            <person name="Zakharova A."/>
            <person name="Saura A."/>
            <person name="Butenko A."/>
            <person name="Podesvova L."/>
            <person name="Warmusova S."/>
            <person name="Kostygov A.Y."/>
            <person name="Nenarokova A."/>
            <person name="Lukes J."/>
            <person name="Opperdoes F.R."/>
            <person name="Yurchenko V."/>
        </authorList>
    </citation>
    <scope>NUCLEOTIDE SEQUENCE [LARGE SCALE GENOMIC DNA]</scope>
    <source>
        <strain evidence="2 3">E262AT.01</strain>
    </source>
</reference>
<feature type="compositionally biased region" description="Basic and acidic residues" evidence="1">
    <location>
        <begin position="421"/>
        <end position="446"/>
    </location>
</feature>
<name>A0AAW0EMI9_9TRYP</name>
<dbReference type="InterPro" id="IPR006224">
    <property type="entry name" value="PsdUridine_synth_RluA-like_CS"/>
</dbReference>
<keyword evidence="3" id="KW-1185">Reference proteome</keyword>
<evidence type="ECO:0000313" key="3">
    <source>
        <dbReference type="Proteomes" id="UP001430356"/>
    </source>
</evidence>
<dbReference type="GO" id="GO:0000455">
    <property type="term" value="P:enzyme-directed rRNA pseudouridine synthesis"/>
    <property type="evidence" value="ECO:0007669"/>
    <property type="project" value="TreeGrafter"/>
</dbReference>
<dbReference type="InterPro" id="IPR050188">
    <property type="entry name" value="RluA_PseudoU_synthase"/>
</dbReference>
<comment type="caution">
    <text evidence="2">The sequence shown here is derived from an EMBL/GenBank/DDBJ whole genome shotgun (WGS) entry which is preliminary data.</text>
</comment>
<gene>
    <name evidence="2" type="ORF">NESM_000354100</name>
</gene>
<accession>A0AAW0EMI9</accession>
<dbReference type="GO" id="GO:0009982">
    <property type="term" value="F:pseudouridine synthase activity"/>
    <property type="evidence" value="ECO:0007669"/>
    <property type="project" value="InterPro"/>
</dbReference>
<dbReference type="PROSITE" id="PS01129">
    <property type="entry name" value="PSI_RLU"/>
    <property type="match status" value="1"/>
</dbReference>
<dbReference type="Proteomes" id="UP001430356">
    <property type="component" value="Unassembled WGS sequence"/>
</dbReference>
<dbReference type="AlphaFoldDB" id="A0AAW0EMI9"/>
<dbReference type="PANTHER" id="PTHR21600">
    <property type="entry name" value="MITOCHONDRIAL RNA PSEUDOURIDINE SYNTHASE"/>
    <property type="match status" value="1"/>
</dbReference>
<dbReference type="Gene3D" id="3.30.2350.10">
    <property type="entry name" value="Pseudouridine synthase"/>
    <property type="match status" value="1"/>
</dbReference>
<dbReference type="PANTHER" id="PTHR21600:SF77">
    <property type="entry name" value="PSEUDOURIDYLATE SYNTHASE PROTEIN, PUTATIVE-RELATED"/>
    <property type="match status" value="1"/>
</dbReference>
<sequence>MTAAHRRCSVAELQHLEEESWSSPARRALYATRHTPGFPWHTVRHTSPAEHVRRHVIPYTYSFTVFVKGRWVGRRLLDVYAEELPHHSADYYRACLRRGSLSCVPRSSLGQHNTQRRLLKRSASAAAAAQEQPRSGPREVDTRTVAELAAAVTASSSSLTLEERNVVLQHGDAVYHTVHRHEVPVTVGTSGVDAVLLTAVCIARYGLICVHKPTGLPTHATGRYQLNSLTSMLEYVLAPQRLTAWLHDDDPLLQSLVSTALLSSAEKAELHAYYAPDAALRSANTSAAHGAAVVGEIDPDKAPRPCHRLDKVTSGVLLLAVRSDAAQRVGAALMRKAAEVEAAVTAELAHRHASTSLNHMGCSSSSSGSAGATGPCSLSDAAAGSHTPLPPPLERILAGTYDLQKFYLARVRPRAASAEGTDSHDETLRDAAREARGTATAHDRPPLWHVSGEERCIAAHNANLSSMLHTISGDAAAAASTMCTAAASVASPASSAVAAFPSGVLNTLPLSASTGVGARGGGAAATVAATLCQRVPSAWCSPACAETAEEEAVVLCTPYTGRLHQIRIHLSSLGWPIVGDAVHAAWGRTARASAGAEDSPAAPPPGTETVTRPPARGALPCAADNTRYLFYDAAQLPAAYRRFTEEVSAPMDAQRCAVSCVQECGDGEPLCYECAGRLPIVAAEEGATGTSAICLHAWVYEIKEELLLLVPQPSPDAAAPDAVATETSPQQPQAHALLSNGCVRFTAPPPPWAQQRHRP</sequence>
<protein>
    <submittedName>
        <fullName evidence="2">RNA pseudouridylate synthase</fullName>
    </submittedName>
</protein>
<dbReference type="SUPFAM" id="SSF55120">
    <property type="entry name" value="Pseudouridine synthase"/>
    <property type="match status" value="1"/>
</dbReference>
<evidence type="ECO:0000256" key="1">
    <source>
        <dbReference type="SAM" id="MobiDB-lite"/>
    </source>
</evidence>
<organism evidence="2 3">
    <name type="scientific">Novymonas esmeraldas</name>
    <dbReference type="NCBI Taxonomy" id="1808958"/>
    <lineage>
        <taxon>Eukaryota</taxon>
        <taxon>Discoba</taxon>
        <taxon>Euglenozoa</taxon>
        <taxon>Kinetoplastea</taxon>
        <taxon>Metakinetoplastina</taxon>
        <taxon>Trypanosomatida</taxon>
        <taxon>Trypanosomatidae</taxon>
        <taxon>Novymonas</taxon>
    </lineage>
</organism>
<feature type="region of interest" description="Disordered" evidence="1">
    <location>
        <begin position="593"/>
        <end position="616"/>
    </location>
</feature>
<dbReference type="InterPro" id="IPR020103">
    <property type="entry name" value="PsdUridine_synth_cat_dom_sf"/>
</dbReference>
<dbReference type="GO" id="GO:0003723">
    <property type="term" value="F:RNA binding"/>
    <property type="evidence" value="ECO:0007669"/>
    <property type="project" value="InterPro"/>
</dbReference>
<feature type="region of interest" description="Disordered" evidence="1">
    <location>
        <begin position="414"/>
        <end position="446"/>
    </location>
</feature>
<proteinExistence type="predicted"/>